<dbReference type="Gene3D" id="1.10.3210.10">
    <property type="entry name" value="Hypothetical protein af1432"/>
    <property type="match status" value="1"/>
</dbReference>
<protein>
    <submittedName>
        <fullName evidence="3">Metal dependent phosphohydrolase</fullName>
        <ecNumber evidence="3">3.1.3.5</ecNumber>
    </submittedName>
</protein>
<dbReference type="GO" id="GO:0005737">
    <property type="term" value="C:cytoplasm"/>
    <property type="evidence" value="ECO:0007669"/>
    <property type="project" value="TreeGrafter"/>
</dbReference>
<dbReference type="STRING" id="663278.Ethha_2762"/>
<dbReference type="GO" id="GO:0002953">
    <property type="term" value="F:5'-deoxynucleotidase activity"/>
    <property type="evidence" value="ECO:0007669"/>
    <property type="project" value="InterPro"/>
</dbReference>
<dbReference type="RefSeq" id="WP_013486597.1">
    <property type="nucleotide sequence ID" value="NC_014828.1"/>
</dbReference>
<reference evidence="3 4" key="1">
    <citation type="submission" date="2010-12" db="EMBL/GenBank/DDBJ databases">
        <title>Complete sequence of Ethanoligenens harbinense YUAN-3.</title>
        <authorList>
            <person name="Lucas S."/>
            <person name="Copeland A."/>
            <person name="Lapidus A."/>
            <person name="Cheng J.-F."/>
            <person name="Bruce D."/>
            <person name="Goodwin L."/>
            <person name="Pitluck S."/>
            <person name="Chertkov O."/>
            <person name="Misra M."/>
            <person name="Detter J.C."/>
            <person name="Han C."/>
            <person name="Tapia R."/>
            <person name="Land M."/>
            <person name="Hauser L."/>
            <person name="Jeffries C."/>
            <person name="Kyrpides N."/>
            <person name="Ivanova N."/>
            <person name="Mikhailova N."/>
            <person name="Wang A."/>
            <person name="Mouttaki H."/>
            <person name="He Z."/>
            <person name="Zhou J."/>
            <person name="Hemme C.L."/>
            <person name="Woyke T."/>
        </authorList>
    </citation>
    <scope>NUCLEOTIDE SEQUENCE [LARGE SCALE GENOMIC DNA]</scope>
    <source>
        <strain evidence="4">DSM 18485 / JCM 12961 / CGMCC 1.5033 / YUAN-3</strain>
    </source>
</reference>
<evidence type="ECO:0000256" key="1">
    <source>
        <dbReference type="ARBA" id="ARBA00022801"/>
    </source>
</evidence>
<dbReference type="AlphaFoldDB" id="E6U8D5"/>
<dbReference type="eggNOG" id="COG1896">
    <property type="taxonomic scope" value="Bacteria"/>
</dbReference>
<keyword evidence="4" id="KW-1185">Reference proteome</keyword>
<evidence type="ECO:0000313" key="3">
    <source>
        <dbReference type="EMBL" id="ADU28254.1"/>
    </source>
</evidence>
<dbReference type="NCBIfam" id="NF003009">
    <property type="entry name" value="PRK03826.1"/>
    <property type="match status" value="1"/>
</dbReference>
<organism evidence="3 4">
    <name type="scientific">Ethanoligenens harbinense (strain DSM 18485 / JCM 12961 / CGMCC 1.5033 / YUAN-3)</name>
    <dbReference type="NCBI Taxonomy" id="663278"/>
    <lineage>
        <taxon>Bacteria</taxon>
        <taxon>Bacillati</taxon>
        <taxon>Bacillota</taxon>
        <taxon>Clostridia</taxon>
        <taxon>Eubacteriales</taxon>
        <taxon>Oscillospiraceae</taxon>
        <taxon>Ethanoligenens</taxon>
    </lineage>
</organism>
<dbReference type="KEGG" id="eha:Ethha_2762"/>
<sequence length="193" mass="21768">MDTSFFAILSRMKYITRWGLMRNTRPENLMEHSFETAVLTHALAVIGNTRFGRTYDVGQAVLLALYHDASEIFTGDMPTPVKYFNSTLRASYREAEQQALSRLLACLPDDLRPAYAAVSAPTEGHTSLLLLVKAADKLSALIKCMDEEKAGNTEFQKAAEAQLSFLQEMHLPEVDCFLKEFLPPFRLTLDEQE</sequence>
<dbReference type="EMBL" id="CP002400">
    <property type="protein sequence ID" value="ADU28254.1"/>
    <property type="molecule type" value="Genomic_DNA"/>
</dbReference>
<gene>
    <name evidence="3" type="ordered locus">Ethha_2762</name>
</gene>
<dbReference type="InterPro" id="IPR039356">
    <property type="entry name" value="YfbR/HDDC2"/>
</dbReference>
<dbReference type="Pfam" id="PF12917">
    <property type="entry name" value="YfbR-like"/>
    <property type="match status" value="1"/>
</dbReference>
<evidence type="ECO:0000259" key="2">
    <source>
        <dbReference type="SMART" id="SM00471"/>
    </source>
</evidence>
<dbReference type="PANTHER" id="PTHR11845">
    <property type="entry name" value="5'-DEOXYNUCLEOTIDASE HDDC2"/>
    <property type="match status" value="1"/>
</dbReference>
<dbReference type="InterPro" id="IPR003607">
    <property type="entry name" value="HD/PDEase_dom"/>
</dbReference>
<accession>E6U8D5</accession>
<evidence type="ECO:0000313" key="4">
    <source>
        <dbReference type="Proteomes" id="UP000001551"/>
    </source>
</evidence>
<dbReference type="GO" id="GO:0008253">
    <property type="term" value="F:5'-nucleotidase activity"/>
    <property type="evidence" value="ECO:0007669"/>
    <property type="project" value="UniProtKB-EC"/>
</dbReference>
<name>E6U8D5_ETHHY</name>
<dbReference type="PANTHER" id="PTHR11845:SF13">
    <property type="entry name" value="5'-DEOXYNUCLEOTIDASE HDDC2"/>
    <property type="match status" value="1"/>
</dbReference>
<proteinExistence type="predicted"/>
<dbReference type="Proteomes" id="UP000001551">
    <property type="component" value="Chromosome"/>
</dbReference>
<dbReference type="HOGENOM" id="CLU_084784_0_0_9"/>
<feature type="domain" description="HD/PDEase" evidence="2">
    <location>
        <begin position="25"/>
        <end position="150"/>
    </location>
</feature>
<keyword evidence="1 3" id="KW-0378">Hydrolase</keyword>
<dbReference type="SUPFAM" id="SSF109604">
    <property type="entry name" value="HD-domain/PDEase-like"/>
    <property type="match status" value="1"/>
</dbReference>
<dbReference type="EC" id="3.1.3.5" evidence="3"/>
<dbReference type="SMART" id="SM00471">
    <property type="entry name" value="HDc"/>
    <property type="match status" value="1"/>
</dbReference>